<name>A0A7J4XN75_9BACE</name>
<proteinExistence type="predicted"/>
<gene>
    <name evidence="1" type="ORF">F3F73_03170</name>
</gene>
<dbReference type="AlphaFoldDB" id="A0A7J4XN75"/>
<evidence type="ECO:0000313" key="1">
    <source>
        <dbReference type="EMBL" id="KAA3769436.1"/>
    </source>
</evidence>
<sequence length="85" mass="9754">MDNLTLEVEKLKNGFKYTVKEGNRVIDTRKSNRVYVAASVYYKPETPTDYKRPLFHGNMNLIGKGDGARFIKAGYLYKVATIFTK</sequence>
<evidence type="ECO:0000313" key="2">
    <source>
        <dbReference type="Proteomes" id="UP000422221"/>
    </source>
</evidence>
<dbReference type="Proteomes" id="UP000422221">
    <property type="component" value="Unassembled WGS sequence"/>
</dbReference>
<reference evidence="1 2" key="1">
    <citation type="journal article" date="2019" name="Nat. Med.">
        <title>A library of human gut bacterial isolates paired with longitudinal multiomics data enables mechanistic microbiome research.</title>
        <authorList>
            <person name="Poyet M."/>
            <person name="Groussin M."/>
            <person name="Gibbons S.M."/>
            <person name="Avila-Pacheco J."/>
            <person name="Jiang X."/>
            <person name="Kearney S.M."/>
            <person name="Perrotta A.R."/>
            <person name="Berdy B."/>
            <person name="Zhao S."/>
            <person name="Lieberman T.D."/>
            <person name="Swanson P.K."/>
            <person name="Smith M."/>
            <person name="Roesemann S."/>
            <person name="Alexander J.E."/>
            <person name="Rich S.A."/>
            <person name="Livny J."/>
            <person name="Vlamakis H."/>
            <person name="Clish C."/>
            <person name="Bullock K."/>
            <person name="Deik A."/>
            <person name="Scott J."/>
            <person name="Pierce K.A."/>
            <person name="Xavier R.J."/>
            <person name="Alm E.J."/>
        </authorList>
    </citation>
    <scope>NUCLEOTIDE SEQUENCE [LARGE SCALE GENOMIC DNA]</scope>
    <source>
        <strain evidence="1 2">BIOML-A10</strain>
    </source>
</reference>
<protein>
    <submittedName>
        <fullName evidence="1">Uncharacterized protein</fullName>
    </submittedName>
</protein>
<comment type="caution">
    <text evidence="1">The sequence shown here is derived from an EMBL/GenBank/DDBJ whole genome shotgun (WGS) entry which is preliminary data.</text>
</comment>
<accession>A0A7J4XN75</accession>
<dbReference type="EMBL" id="VWMK01000002">
    <property type="protein sequence ID" value="KAA3769436.1"/>
    <property type="molecule type" value="Genomic_DNA"/>
</dbReference>
<organism evidence="1 2">
    <name type="scientific">Bacteroides salyersiae</name>
    <dbReference type="NCBI Taxonomy" id="291644"/>
    <lineage>
        <taxon>Bacteria</taxon>
        <taxon>Pseudomonadati</taxon>
        <taxon>Bacteroidota</taxon>
        <taxon>Bacteroidia</taxon>
        <taxon>Bacteroidales</taxon>
        <taxon>Bacteroidaceae</taxon>
        <taxon>Bacteroides</taxon>
    </lineage>
</organism>
<dbReference type="RefSeq" id="WP_130058622.1">
    <property type="nucleotide sequence ID" value="NZ_JADNPJ010000002.1"/>
</dbReference>